<dbReference type="EMBL" id="DS547109">
    <property type="protein sequence ID" value="EDR06337.1"/>
    <property type="molecule type" value="Genomic_DNA"/>
</dbReference>
<dbReference type="Proteomes" id="UP000001194">
    <property type="component" value="Unassembled WGS sequence"/>
</dbReference>
<dbReference type="GeneID" id="6078730"/>
<sequence>MACGLHSCESLCHAGNYSIRRLMMWDPRTRSCTCGSHVAISQLSRLKQHMSQLARVFASPRFCPNVYIHPSDNQCPSTVRTASVPSTQPLLRVQ</sequence>
<accession>B0DGV1</accession>
<name>B0DGV1_LACBS</name>
<dbReference type="OrthoDB" id="536399at2759"/>
<gene>
    <name evidence="1" type="ORF">LACBIDRAFT_300472</name>
</gene>
<dbReference type="InParanoid" id="B0DGV1"/>
<protein>
    <submittedName>
        <fullName evidence="1">Predicted protein</fullName>
    </submittedName>
</protein>
<proteinExistence type="predicted"/>
<dbReference type="AlphaFoldDB" id="B0DGV1"/>
<dbReference type="HOGENOM" id="CLU_2386556_0_0_1"/>
<evidence type="ECO:0000313" key="1">
    <source>
        <dbReference type="EMBL" id="EDR06337.1"/>
    </source>
</evidence>
<organism evidence="2">
    <name type="scientific">Laccaria bicolor (strain S238N-H82 / ATCC MYA-4686)</name>
    <name type="common">Bicoloured deceiver</name>
    <name type="synonym">Laccaria laccata var. bicolor</name>
    <dbReference type="NCBI Taxonomy" id="486041"/>
    <lineage>
        <taxon>Eukaryota</taxon>
        <taxon>Fungi</taxon>
        <taxon>Dikarya</taxon>
        <taxon>Basidiomycota</taxon>
        <taxon>Agaricomycotina</taxon>
        <taxon>Agaricomycetes</taxon>
        <taxon>Agaricomycetidae</taxon>
        <taxon>Agaricales</taxon>
        <taxon>Agaricineae</taxon>
        <taxon>Hydnangiaceae</taxon>
        <taxon>Laccaria</taxon>
    </lineage>
</organism>
<reference evidence="1 2" key="1">
    <citation type="journal article" date="2008" name="Nature">
        <title>The genome of Laccaria bicolor provides insights into mycorrhizal symbiosis.</title>
        <authorList>
            <person name="Martin F."/>
            <person name="Aerts A."/>
            <person name="Ahren D."/>
            <person name="Brun A."/>
            <person name="Danchin E.G.J."/>
            <person name="Duchaussoy F."/>
            <person name="Gibon J."/>
            <person name="Kohler A."/>
            <person name="Lindquist E."/>
            <person name="Pereda V."/>
            <person name="Salamov A."/>
            <person name="Shapiro H.J."/>
            <person name="Wuyts J."/>
            <person name="Blaudez D."/>
            <person name="Buee M."/>
            <person name="Brokstein P."/>
            <person name="Canbaeck B."/>
            <person name="Cohen D."/>
            <person name="Courty P.E."/>
            <person name="Coutinho P.M."/>
            <person name="Delaruelle C."/>
            <person name="Detter J.C."/>
            <person name="Deveau A."/>
            <person name="DiFazio S."/>
            <person name="Duplessis S."/>
            <person name="Fraissinet-Tachet L."/>
            <person name="Lucic E."/>
            <person name="Frey-Klett P."/>
            <person name="Fourrey C."/>
            <person name="Feussner I."/>
            <person name="Gay G."/>
            <person name="Grimwood J."/>
            <person name="Hoegger P.J."/>
            <person name="Jain P."/>
            <person name="Kilaru S."/>
            <person name="Labbe J."/>
            <person name="Lin Y.C."/>
            <person name="Legue V."/>
            <person name="Le Tacon F."/>
            <person name="Marmeisse R."/>
            <person name="Melayah D."/>
            <person name="Montanini B."/>
            <person name="Muratet M."/>
            <person name="Nehls U."/>
            <person name="Niculita-Hirzel H."/>
            <person name="Oudot-Le Secq M.P."/>
            <person name="Peter M."/>
            <person name="Quesneville H."/>
            <person name="Rajashekar B."/>
            <person name="Reich M."/>
            <person name="Rouhier N."/>
            <person name="Schmutz J."/>
            <person name="Yin T."/>
            <person name="Chalot M."/>
            <person name="Henrissat B."/>
            <person name="Kuees U."/>
            <person name="Lucas S."/>
            <person name="Van de Peer Y."/>
            <person name="Podila G.K."/>
            <person name="Polle A."/>
            <person name="Pukkila P.J."/>
            <person name="Richardson P.M."/>
            <person name="Rouze P."/>
            <person name="Sanders I.R."/>
            <person name="Stajich J.E."/>
            <person name="Tunlid A."/>
            <person name="Tuskan G."/>
            <person name="Grigoriev I.V."/>
        </authorList>
    </citation>
    <scope>NUCLEOTIDE SEQUENCE [LARGE SCALE GENOMIC DNA]</scope>
    <source>
        <strain evidence="2">S238N-H82 / ATCC MYA-4686</strain>
    </source>
</reference>
<dbReference type="RefSeq" id="XP_001883198.1">
    <property type="nucleotide sequence ID" value="XM_001883163.1"/>
</dbReference>
<evidence type="ECO:0000313" key="2">
    <source>
        <dbReference type="Proteomes" id="UP000001194"/>
    </source>
</evidence>
<dbReference type="KEGG" id="lbc:LACBIDRAFT_300472"/>
<keyword evidence="2" id="KW-1185">Reference proteome</keyword>